<protein>
    <submittedName>
        <fullName evidence="1">Heterokaryon incompatibility protein</fullName>
    </submittedName>
</protein>
<dbReference type="EMBL" id="WOWK01000025">
    <property type="protein sequence ID" value="KAF0327084.1"/>
    <property type="molecule type" value="Genomic_DNA"/>
</dbReference>
<reference evidence="1 2" key="1">
    <citation type="submission" date="2019-12" db="EMBL/GenBank/DDBJ databases">
        <title>A genome sequence resource for the geographically widespread anthracnose pathogen Colletotrichum asianum.</title>
        <authorList>
            <person name="Meng Y."/>
        </authorList>
    </citation>
    <scope>NUCLEOTIDE SEQUENCE [LARGE SCALE GENOMIC DNA]</scope>
    <source>
        <strain evidence="1 2">ICMP 18580</strain>
    </source>
</reference>
<organism evidence="1 2">
    <name type="scientific">Colletotrichum asianum</name>
    <dbReference type="NCBI Taxonomy" id="702518"/>
    <lineage>
        <taxon>Eukaryota</taxon>
        <taxon>Fungi</taxon>
        <taxon>Dikarya</taxon>
        <taxon>Ascomycota</taxon>
        <taxon>Pezizomycotina</taxon>
        <taxon>Sordariomycetes</taxon>
        <taxon>Hypocreomycetidae</taxon>
        <taxon>Glomerellales</taxon>
        <taxon>Glomerellaceae</taxon>
        <taxon>Colletotrichum</taxon>
        <taxon>Colletotrichum gloeosporioides species complex</taxon>
    </lineage>
</organism>
<gene>
    <name evidence="1" type="ORF">GQ607_005567</name>
</gene>
<evidence type="ECO:0000313" key="2">
    <source>
        <dbReference type="Proteomes" id="UP000434172"/>
    </source>
</evidence>
<dbReference type="AlphaFoldDB" id="A0A8H3ZP05"/>
<name>A0A8H3ZP05_9PEZI</name>
<proteinExistence type="predicted"/>
<dbReference type="OrthoDB" id="5135333at2759"/>
<sequence>MTKDRDEHEWHWPFPVPDIDEPPQPYMPEQTPYLCCDTRRAFVFAFQAGDANDITGYKSGQYNKVELYNKKKVAIGSLHLHNKQQLEHFPPSESDWARAKEVELVAICWVRGYKQTFDDSLGCYTAPFTSWEVYSVLWVEWIDGIAHRLASGEVDKAAWEELALDNVSLILG</sequence>
<dbReference type="Proteomes" id="UP000434172">
    <property type="component" value="Unassembled WGS sequence"/>
</dbReference>
<keyword evidence="2" id="KW-1185">Reference proteome</keyword>
<evidence type="ECO:0000313" key="1">
    <source>
        <dbReference type="EMBL" id="KAF0327084.1"/>
    </source>
</evidence>
<comment type="caution">
    <text evidence="1">The sequence shown here is derived from an EMBL/GenBank/DDBJ whole genome shotgun (WGS) entry which is preliminary data.</text>
</comment>
<accession>A0A8H3ZP05</accession>